<evidence type="ECO:0008006" key="3">
    <source>
        <dbReference type="Google" id="ProtNLM"/>
    </source>
</evidence>
<sequence length="632" mass="70814">MAKSDYAPPAMRRLRVYAFDPQAATLIETAQISHATIEIPWEPRWDDPVLPGPTNEYLEVVDIDPSSGQFYPPLDLDDPHVLAQDGLSPSEGDPRFHQQMVFAVAMKTIKVFERALGRRVFWAERQLEDGSYEEVRKLRIYPHALREANAYYDPQKKALLFGYFKASLTDPGVNLPGGWVFTALSHDIIAHETTHAILDGLHRRYSEPTSVDSLAFHEAFADIVALLMHFTLPEAVSSQLAAQHGNLAERTWLSGLARQFGEATGRYAALRDAIDDKGSDGQPDPMRLARLSEPHERGAVLVAAVFDAFVTVYQKRTADLFRLARIETTQTALPVELVERLTGEAVKAADHVLRMCIRALDYLPPVDVHFGEFLRAIVTADNDLIPNDPLNYRLAMIQAFRRRGILPDKCLSLAPDSLLWETPSGKLGELRLPVSAGEDSKGAKLDLTPQYRRPESYQQAKENRRQIWHWLLKCKGERVEWEQALGVFLVSSSARKVLGTLFPNSAGAAPAVEVHSVRSSRRSGPDGQDLRQLIVEVTQRREGYFDASQQRLRDGGPLAHREGGDFTFRGGATLIIDLRDGALRYIVRKSIDDDDRLEAQRRFLQVGSASLALTYRGIRRGDNPFAMTHRGV</sequence>
<dbReference type="eggNOG" id="COG3590">
    <property type="taxonomic scope" value="Bacteria"/>
</dbReference>
<dbReference type="Proteomes" id="UP000025241">
    <property type="component" value="Chromosome I"/>
</dbReference>
<name>A0A024HHY9_PSEKB</name>
<dbReference type="AlphaFoldDB" id="A0A024HHY9"/>
<gene>
    <name evidence="1" type="ORF">PKB_2922</name>
</gene>
<evidence type="ECO:0000313" key="1">
    <source>
        <dbReference type="EMBL" id="CDF84269.1"/>
    </source>
</evidence>
<dbReference type="STRING" id="1301098.PKB_2922"/>
<organism evidence="1 2">
    <name type="scientific">Pseudomonas knackmussii (strain DSM 6978 / CCUG 54928 / LMG 23759 / B13)</name>
    <dbReference type="NCBI Taxonomy" id="1301098"/>
    <lineage>
        <taxon>Bacteria</taxon>
        <taxon>Pseudomonadati</taxon>
        <taxon>Pseudomonadota</taxon>
        <taxon>Gammaproteobacteria</taxon>
        <taxon>Pseudomonadales</taxon>
        <taxon>Pseudomonadaceae</taxon>
        <taxon>Pseudomonas</taxon>
    </lineage>
</organism>
<dbReference type="HOGENOM" id="CLU_027947_0_0_6"/>
<reference evidence="1 2" key="2">
    <citation type="submission" date="2014-05" db="EMBL/GenBank/DDBJ databases">
        <title>Genome sequence of the 3-chlorobenzoate degrading bacterium Pseudomonas knackmussii B13 shows multiple evidence for horizontal gene transfer.</title>
        <authorList>
            <person name="Miyazaki R."/>
            <person name="Bertelli C."/>
            <person name="Falquet L."/>
            <person name="Robinson-Rechavi M."/>
            <person name="Gharib W."/>
            <person name="Roy S."/>
            <person name="Van der Meer J.R."/>
        </authorList>
    </citation>
    <scope>NUCLEOTIDE SEQUENCE [LARGE SCALE GENOMIC DNA]</scope>
    <source>
        <strain evidence="1 2">B13</strain>
    </source>
</reference>
<evidence type="ECO:0000313" key="2">
    <source>
        <dbReference type="Proteomes" id="UP000025241"/>
    </source>
</evidence>
<protein>
    <recommendedName>
        <fullName evidence="3">Peptidase M4</fullName>
    </recommendedName>
</protein>
<keyword evidence="2" id="KW-1185">Reference proteome</keyword>
<dbReference type="PATRIC" id="fig|1301098.3.peg.2944"/>
<dbReference type="KEGG" id="pkc:PKB_2922"/>
<dbReference type="RefSeq" id="WP_043252765.1">
    <property type="nucleotide sequence ID" value="NZ_HG322950.1"/>
</dbReference>
<dbReference type="CDD" id="cd09598">
    <property type="entry name" value="M4_like"/>
    <property type="match status" value="1"/>
</dbReference>
<accession>A0A024HHY9</accession>
<dbReference type="SUPFAM" id="SSF55486">
    <property type="entry name" value="Metalloproteases ('zincins'), catalytic domain"/>
    <property type="match status" value="1"/>
</dbReference>
<dbReference type="EMBL" id="HG322950">
    <property type="protein sequence ID" value="CDF84269.1"/>
    <property type="molecule type" value="Genomic_DNA"/>
</dbReference>
<dbReference type="OrthoDB" id="178184at2"/>
<proteinExistence type="predicted"/>
<reference evidence="1 2" key="1">
    <citation type="submission" date="2013-03" db="EMBL/GenBank/DDBJ databases">
        <authorList>
            <person name="Linke B."/>
        </authorList>
    </citation>
    <scope>NUCLEOTIDE SEQUENCE [LARGE SCALE GENOMIC DNA]</scope>
    <source>
        <strain evidence="1 2">B13</strain>
    </source>
</reference>